<organism evidence="3 4">
    <name type="scientific">Xanthomarina gelatinilytica</name>
    <dbReference type="NCBI Taxonomy" id="1137281"/>
    <lineage>
        <taxon>Bacteria</taxon>
        <taxon>Pseudomonadati</taxon>
        <taxon>Bacteroidota</taxon>
        <taxon>Flavobacteriia</taxon>
        <taxon>Flavobacteriales</taxon>
        <taxon>Flavobacteriaceae</taxon>
        <taxon>Xanthomarina</taxon>
    </lineage>
</organism>
<name>A0A3D6BPI6_9FLAO</name>
<feature type="region of interest" description="Disordered" evidence="1">
    <location>
        <begin position="129"/>
        <end position="150"/>
    </location>
</feature>
<feature type="domain" description="SSAP RNA binding" evidence="2">
    <location>
        <begin position="4"/>
        <end position="142"/>
    </location>
</feature>
<comment type="caution">
    <text evidence="3">The sequence shown here is derived from an EMBL/GenBank/DDBJ whole genome shotgun (WGS) entry which is preliminary data.</text>
</comment>
<reference evidence="3 4" key="1">
    <citation type="journal article" date="2018" name="Nat. Biotechnol.">
        <title>A standardized bacterial taxonomy based on genome phylogeny substantially revises the tree of life.</title>
        <authorList>
            <person name="Parks D.H."/>
            <person name="Chuvochina M."/>
            <person name="Waite D.W."/>
            <person name="Rinke C."/>
            <person name="Skarshewski A."/>
            <person name="Chaumeil P.A."/>
            <person name="Hugenholtz P."/>
        </authorList>
    </citation>
    <scope>NUCLEOTIDE SEQUENCE [LARGE SCALE GENOMIC DNA]</scope>
    <source>
        <strain evidence="3">UBA10227</strain>
    </source>
</reference>
<dbReference type="InterPro" id="IPR009425">
    <property type="entry name" value="DSRM_SSAP"/>
</dbReference>
<gene>
    <name evidence="3" type="ORF">DHV22_05930</name>
</gene>
<dbReference type="AlphaFoldDB" id="A0A3D6BPI6"/>
<feature type="compositionally biased region" description="Basic and acidic residues" evidence="1">
    <location>
        <begin position="131"/>
        <end position="150"/>
    </location>
</feature>
<protein>
    <submittedName>
        <fullName evidence="3">DUF1071 domain-containing protein</fullName>
    </submittedName>
</protein>
<accession>A0A3D6BPI6</accession>
<evidence type="ECO:0000313" key="4">
    <source>
        <dbReference type="Proteomes" id="UP000263268"/>
    </source>
</evidence>
<evidence type="ECO:0000256" key="1">
    <source>
        <dbReference type="SAM" id="MobiDB-lite"/>
    </source>
</evidence>
<sequence>MSNKFEDFYKIDVSKFTEKKGKYTYLSWAYAWKFIKEQYEDASFVVHEYNDAPYMKTELEYFVKVSATANNITHSQTHPVLDFQNNAMTSPTSFDINKSIQRCLAKAIALHGLGLGLWINEDICDSQSEQPKTEYKKADKPKDSPEDTKKAKDAIHDLLKDYTPEQKKDLLKKATYWEKNDSYCDDINNLTIKGRDPSVNQMRVWYKKIQQAMLSTADFVSDEL</sequence>
<evidence type="ECO:0000259" key="2">
    <source>
        <dbReference type="Pfam" id="PF06378"/>
    </source>
</evidence>
<proteinExistence type="predicted"/>
<dbReference type="Proteomes" id="UP000263268">
    <property type="component" value="Unassembled WGS sequence"/>
</dbReference>
<evidence type="ECO:0000313" key="3">
    <source>
        <dbReference type="EMBL" id="HCY81166.1"/>
    </source>
</evidence>
<dbReference type="EMBL" id="DPRK01000101">
    <property type="protein sequence ID" value="HCY81166.1"/>
    <property type="molecule type" value="Genomic_DNA"/>
</dbReference>
<dbReference type="Pfam" id="PF06378">
    <property type="entry name" value="SSAP_Sak"/>
    <property type="match status" value="1"/>
</dbReference>